<dbReference type="RefSeq" id="WP_166410384.1">
    <property type="nucleotide sequence ID" value="NZ_CP049869.1"/>
</dbReference>
<feature type="signal peptide" evidence="1">
    <location>
        <begin position="1"/>
        <end position="20"/>
    </location>
</feature>
<sequence>MLLAAVLPATGLLAPTAPLAAARVSTATAACERVKTQYAAANHFPVSVVAFCDPIESADSPEGFYVLALHSNRKCDGICSTNMGWFAVKKRTGRVFEWDVVEMRLGGPLRPRY</sequence>
<accession>A0A6G7YML7</accession>
<name>A0A6G7YML7_9SPHN</name>
<evidence type="ECO:0000313" key="2">
    <source>
        <dbReference type="EMBL" id="QIK77989.1"/>
    </source>
</evidence>
<organism evidence="2 3">
    <name type="scientific">Sphingomonas piscis</name>
    <dbReference type="NCBI Taxonomy" id="2714943"/>
    <lineage>
        <taxon>Bacteria</taxon>
        <taxon>Pseudomonadati</taxon>
        <taxon>Pseudomonadota</taxon>
        <taxon>Alphaproteobacteria</taxon>
        <taxon>Sphingomonadales</taxon>
        <taxon>Sphingomonadaceae</taxon>
        <taxon>Sphingomonas</taxon>
    </lineage>
</organism>
<evidence type="ECO:0000256" key="1">
    <source>
        <dbReference type="SAM" id="SignalP"/>
    </source>
</evidence>
<keyword evidence="3" id="KW-1185">Reference proteome</keyword>
<gene>
    <name evidence="2" type="ORF">G7077_02750</name>
</gene>
<reference evidence="2 3" key="1">
    <citation type="submission" date="2020-03" db="EMBL/GenBank/DDBJ databases">
        <title>Sphingomonas sp. nov., isolated from fish.</title>
        <authorList>
            <person name="Hyun D.-W."/>
            <person name="Bae J.-W."/>
        </authorList>
    </citation>
    <scope>NUCLEOTIDE SEQUENCE [LARGE SCALE GENOMIC DNA]</scope>
    <source>
        <strain evidence="2 3">HDW15B</strain>
    </source>
</reference>
<protein>
    <submittedName>
        <fullName evidence="2">Uncharacterized protein</fullName>
    </submittedName>
</protein>
<dbReference type="EMBL" id="CP049869">
    <property type="protein sequence ID" value="QIK77989.1"/>
    <property type="molecule type" value="Genomic_DNA"/>
</dbReference>
<dbReference type="KEGG" id="spii:G7077_02750"/>
<dbReference type="AlphaFoldDB" id="A0A6G7YML7"/>
<proteinExistence type="predicted"/>
<keyword evidence="1" id="KW-0732">Signal</keyword>
<evidence type="ECO:0000313" key="3">
    <source>
        <dbReference type="Proteomes" id="UP000503222"/>
    </source>
</evidence>
<dbReference type="Proteomes" id="UP000503222">
    <property type="component" value="Chromosome"/>
</dbReference>
<feature type="chain" id="PRO_5026197640" evidence="1">
    <location>
        <begin position="21"/>
        <end position="113"/>
    </location>
</feature>